<keyword evidence="1" id="KW-0472">Membrane</keyword>
<sequence length="437" mass="50326">MWKIIFWLLCVTSASCDNSEKPQLLSLWRDFPLHAAMNKTILQPQCRKAYQNFLKQVENNDLSALKMLDATAKLPSGILSGNIIQYGDFDECMGVETAQYCLVEMDFDHLWRKPHSKLKDLVHSYYLFREDFSDPAHRLPGFSMARWGFCIPRECSSDDLERSLRENFGVKTQIRPGMCQKSVKDVEPWGFGDYIARIFFAVIIGAVSASTLIDVISAHLYTKILMSFSLSRNLSKLLEVRENSHEIGGLHGIRTLNAIALLLCHKSVSLFFNPYMNRTATIERLTRPWTIIAKNAIIYTDSFILLSALLNANALLTDLTKGQSMQFKKKLLNRIFRVLPNVIALILFCTYIMPSLGSGPLWPTIVDHHSVLCKKYMWRNMFFIHNYFGFENMIAALWGFFLIFTKIAYALYLVQFPVFFYNVGVTKHIAEYKPHFQ</sequence>
<gene>
    <name evidence="4" type="ORF">BDFB_007847</name>
</gene>
<dbReference type="PANTHER" id="PTHR11161">
    <property type="entry name" value="O-ACYLTRANSFERASE"/>
    <property type="match status" value="1"/>
</dbReference>
<dbReference type="InterPro" id="IPR052728">
    <property type="entry name" value="O2_lipid_transport_reg"/>
</dbReference>
<dbReference type="EMBL" id="QDEB01093593">
    <property type="protein sequence ID" value="RZC32900.1"/>
    <property type="molecule type" value="Genomic_DNA"/>
</dbReference>
<comment type="caution">
    <text evidence="4">The sequence shown here is derived from an EMBL/GenBank/DDBJ whole genome shotgun (WGS) entry which is preliminary data.</text>
</comment>
<evidence type="ECO:0000313" key="5">
    <source>
        <dbReference type="Proteomes" id="UP000292052"/>
    </source>
</evidence>
<proteinExistence type="predicted"/>
<feature type="chain" id="PRO_5019815849" evidence="2">
    <location>
        <begin position="17"/>
        <end position="437"/>
    </location>
</feature>
<keyword evidence="1" id="KW-1133">Transmembrane helix</keyword>
<feature type="transmembrane region" description="Helical" evidence="1">
    <location>
        <begin position="393"/>
        <end position="414"/>
    </location>
</feature>
<reference evidence="4 5" key="1">
    <citation type="submission" date="2017-03" db="EMBL/GenBank/DDBJ databases">
        <title>Genome of the blue death feigning beetle - Asbolus verrucosus.</title>
        <authorList>
            <person name="Rider S.D."/>
        </authorList>
    </citation>
    <scope>NUCLEOTIDE SEQUENCE [LARGE SCALE GENOMIC DNA]</scope>
    <source>
        <strain evidence="4">Butters</strain>
        <tissue evidence="4">Head and leg muscle</tissue>
    </source>
</reference>
<dbReference type="PROSITE" id="PS51257">
    <property type="entry name" value="PROKAR_LIPOPROTEIN"/>
    <property type="match status" value="1"/>
</dbReference>
<feature type="transmembrane region" description="Helical" evidence="1">
    <location>
        <begin position="335"/>
        <end position="353"/>
    </location>
</feature>
<feature type="transmembrane region" description="Helical" evidence="1">
    <location>
        <begin position="198"/>
        <end position="222"/>
    </location>
</feature>
<accession>A0A482VJD7</accession>
<organism evidence="4 5">
    <name type="scientific">Asbolus verrucosus</name>
    <name type="common">Desert ironclad beetle</name>
    <dbReference type="NCBI Taxonomy" id="1661398"/>
    <lineage>
        <taxon>Eukaryota</taxon>
        <taxon>Metazoa</taxon>
        <taxon>Ecdysozoa</taxon>
        <taxon>Arthropoda</taxon>
        <taxon>Hexapoda</taxon>
        <taxon>Insecta</taxon>
        <taxon>Pterygota</taxon>
        <taxon>Neoptera</taxon>
        <taxon>Endopterygota</taxon>
        <taxon>Coleoptera</taxon>
        <taxon>Polyphaga</taxon>
        <taxon>Cucujiformia</taxon>
        <taxon>Tenebrionidae</taxon>
        <taxon>Pimeliinae</taxon>
        <taxon>Asbolus</taxon>
    </lineage>
</organism>
<dbReference type="PANTHER" id="PTHR11161:SF4">
    <property type="entry name" value="DROP DEAD"/>
    <property type="match status" value="1"/>
</dbReference>
<keyword evidence="5" id="KW-1185">Reference proteome</keyword>
<keyword evidence="1" id="KW-0812">Transmembrane</keyword>
<feature type="domain" description="Nose resistant-to-fluoxetine protein N-terminal" evidence="3">
    <location>
        <begin position="43"/>
        <end position="181"/>
    </location>
</feature>
<dbReference type="SMART" id="SM00703">
    <property type="entry name" value="NRF"/>
    <property type="match status" value="1"/>
</dbReference>
<protein>
    <submittedName>
        <fullName evidence="4">Nose resistant to fluoxetine protein 6-like</fullName>
    </submittedName>
</protein>
<dbReference type="InterPro" id="IPR006621">
    <property type="entry name" value="Nose-resist-to-fluoxetine_N"/>
</dbReference>
<feature type="signal peptide" evidence="2">
    <location>
        <begin position="1"/>
        <end position="16"/>
    </location>
</feature>
<dbReference type="OrthoDB" id="4794873at2759"/>
<keyword evidence="2" id="KW-0732">Signal</keyword>
<feature type="non-terminal residue" evidence="4">
    <location>
        <position position="437"/>
    </location>
</feature>
<name>A0A482VJD7_ASBVE</name>
<evidence type="ECO:0000259" key="3">
    <source>
        <dbReference type="SMART" id="SM00703"/>
    </source>
</evidence>
<dbReference type="Proteomes" id="UP000292052">
    <property type="component" value="Unassembled WGS sequence"/>
</dbReference>
<dbReference type="AlphaFoldDB" id="A0A482VJD7"/>
<evidence type="ECO:0000256" key="1">
    <source>
        <dbReference type="SAM" id="Phobius"/>
    </source>
</evidence>
<dbReference type="Pfam" id="PF20146">
    <property type="entry name" value="NRF"/>
    <property type="match status" value="1"/>
</dbReference>
<evidence type="ECO:0000256" key="2">
    <source>
        <dbReference type="SAM" id="SignalP"/>
    </source>
</evidence>
<evidence type="ECO:0000313" key="4">
    <source>
        <dbReference type="EMBL" id="RZC32900.1"/>
    </source>
</evidence>